<dbReference type="RefSeq" id="XP_035322706.1">
    <property type="nucleotide sequence ID" value="XM_035467740.1"/>
</dbReference>
<feature type="compositionally biased region" description="Low complexity" evidence="9">
    <location>
        <begin position="168"/>
        <end position="191"/>
    </location>
</feature>
<dbReference type="InterPro" id="IPR008984">
    <property type="entry name" value="SMAD_FHA_dom_sf"/>
</dbReference>
<evidence type="ECO:0000256" key="5">
    <source>
        <dbReference type="ARBA" id="ARBA00022840"/>
    </source>
</evidence>
<feature type="region of interest" description="Disordered" evidence="9">
    <location>
        <begin position="67"/>
        <end position="90"/>
    </location>
</feature>
<accession>A0A9P5D706</accession>
<feature type="compositionally biased region" description="Polar residues" evidence="9">
    <location>
        <begin position="1"/>
        <end position="10"/>
    </location>
</feature>
<keyword evidence="13" id="KW-1185">Reference proteome</keyword>
<dbReference type="InterPro" id="IPR011009">
    <property type="entry name" value="Kinase-like_dom_sf"/>
</dbReference>
<dbReference type="InterPro" id="IPR017441">
    <property type="entry name" value="Protein_kinase_ATP_BS"/>
</dbReference>
<feature type="domain" description="FHA" evidence="10">
    <location>
        <begin position="113"/>
        <end position="166"/>
    </location>
</feature>
<dbReference type="InterPro" id="IPR000719">
    <property type="entry name" value="Prot_kinase_dom"/>
</dbReference>
<dbReference type="Proteomes" id="UP000749293">
    <property type="component" value="Unassembled WGS sequence"/>
</dbReference>
<dbReference type="GO" id="GO:0005524">
    <property type="term" value="F:ATP binding"/>
    <property type="evidence" value="ECO:0007669"/>
    <property type="project" value="UniProtKB-UniRule"/>
</dbReference>
<dbReference type="PROSITE" id="PS00108">
    <property type="entry name" value="PROTEIN_KINASE_ST"/>
    <property type="match status" value="1"/>
</dbReference>
<dbReference type="PROSITE" id="PS00107">
    <property type="entry name" value="PROTEIN_KINASE_ATP"/>
    <property type="match status" value="1"/>
</dbReference>
<keyword evidence="6" id="KW-0072">Autophagy</keyword>
<feature type="compositionally biased region" description="Low complexity" evidence="9">
    <location>
        <begin position="277"/>
        <end position="286"/>
    </location>
</feature>
<evidence type="ECO:0000256" key="6">
    <source>
        <dbReference type="ARBA" id="ARBA00023006"/>
    </source>
</evidence>
<reference evidence="12" key="1">
    <citation type="submission" date="2020-03" db="EMBL/GenBank/DDBJ databases">
        <title>Site-based positive gene gene selection in Geosmithia morbida across the United States reveals a broad range of putative effectors and factors for local host and environmental adapation.</title>
        <authorList>
            <person name="Onufrak A."/>
            <person name="Murdoch R.W."/>
            <person name="Gazis R."/>
            <person name="Huff M."/>
            <person name="Staton M."/>
            <person name="Klingeman W."/>
            <person name="Hadziabdic D."/>
        </authorList>
    </citation>
    <scope>NUCLEOTIDE SEQUENCE</scope>
    <source>
        <strain evidence="12">1262</strain>
    </source>
</reference>
<dbReference type="SUPFAM" id="SSF49879">
    <property type="entry name" value="SMAD/FHA domain"/>
    <property type="match status" value="1"/>
</dbReference>
<dbReference type="PROSITE" id="PS50011">
    <property type="entry name" value="PROTEIN_KINASE_DOM"/>
    <property type="match status" value="1"/>
</dbReference>
<keyword evidence="3" id="KW-0813">Transport</keyword>
<comment type="subcellular location">
    <subcellularLocation>
        <location evidence="1">Preautophagosomal structure membrane</location>
        <topology evidence="1">Peripheral membrane protein</topology>
    </subcellularLocation>
</comment>
<dbReference type="PANTHER" id="PTHR24348">
    <property type="entry name" value="SERINE/THREONINE-PROTEIN KINASE UNC-51-RELATED"/>
    <property type="match status" value="1"/>
</dbReference>
<comment type="caution">
    <text evidence="12">The sequence shown here is derived from an EMBL/GenBank/DDBJ whole genome shotgun (WGS) entry which is preliminary data.</text>
</comment>
<evidence type="ECO:0000256" key="8">
    <source>
        <dbReference type="PROSITE-ProRule" id="PRU10141"/>
    </source>
</evidence>
<dbReference type="InterPro" id="IPR045269">
    <property type="entry name" value="Atg1-like"/>
</dbReference>
<dbReference type="GO" id="GO:0034045">
    <property type="term" value="C:phagophore assembly site membrane"/>
    <property type="evidence" value="ECO:0007669"/>
    <property type="project" value="UniProtKB-SubCell"/>
</dbReference>
<feature type="region of interest" description="Disordered" evidence="9">
    <location>
        <begin position="277"/>
        <end position="301"/>
    </location>
</feature>
<dbReference type="GO" id="GO:0006914">
    <property type="term" value="P:autophagy"/>
    <property type="evidence" value="ECO:0007669"/>
    <property type="project" value="UniProtKB-KW"/>
</dbReference>
<comment type="similarity">
    <text evidence="2">Belongs to the protein kinase superfamily. CAMK Ser/Thr protein kinase family. CHEK2 subfamily.</text>
</comment>
<feature type="compositionally biased region" description="Low complexity" evidence="9">
    <location>
        <begin position="1137"/>
        <end position="1162"/>
    </location>
</feature>
<feature type="compositionally biased region" description="Gly residues" evidence="9">
    <location>
        <begin position="287"/>
        <end position="298"/>
    </location>
</feature>
<evidence type="ECO:0000259" key="10">
    <source>
        <dbReference type="PROSITE" id="PS50006"/>
    </source>
</evidence>
<proteinExistence type="inferred from homology"/>
<dbReference type="Pfam" id="PF00498">
    <property type="entry name" value="FHA"/>
    <property type="match status" value="1"/>
</dbReference>
<dbReference type="GO" id="GO:0004674">
    <property type="term" value="F:protein serine/threonine kinase activity"/>
    <property type="evidence" value="ECO:0007669"/>
    <property type="project" value="InterPro"/>
</dbReference>
<organism evidence="12 13">
    <name type="scientific">Geosmithia morbida</name>
    <dbReference type="NCBI Taxonomy" id="1094350"/>
    <lineage>
        <taxon>Eukaryota</taxon>
        <taxon>Fungi</taxon>
        <taxon>Dikarya</taxon>
        <taxon>Ascomycota</taxon>
        <taxon>Pezizomycotina</taxon>
        <taxon>Sordariomycetes</taxon>
        <taxon>Hypocreomycetidae</taxon>
        <taxon>Hypocreales</taxon>
        <taxon>Bionectriaceae</taxon>
        <taxon>Geosmithia</taxon>
    </lineage>
</organism>
<dbReference type="OrthoDB" id="504170at2759"/>
<dbReference type="InterPro" id="IPR000253">
    <property type="entry name" value="FHA_dom"/>
</dbReference>
<dbReference type="Pfam" id="PF00069">
    <property type="entry name" value="Pkinase"/>
    <property type="match status" value="1"/>
</dbReference>
<dbReference type="SUPFAM" id="SSF56112">
    <property type="entry name" value="Protein kinase-like (PK-like)"/>
    <property type="match status" value="1"/>
</dbReference>
<feature type="non-terminal residue" evidence="12">
    <location>
        <position position="1"/>
    </location>
</feature>
<evidence type="ECO:0000256" key="7">
    <source>
        <dbReference type="ARBA" id="ARBA00030237"/>
    </source>
</evidence>
<evidence type="ECO:0000313" key="12">
    <source>
        <dbReference type="EMBL" id="KAF4124054.1"/>
    </source>
</evidence>
<feature type="region of interest" description="Disordered" evidence="9">
    <location>
        <begin position="1"/>
        <end position="24"/>
    </location>
</feature>
<keyword evidence="4 8" id="KW-0547">Nucleotide-binding</keyword>
<evidence type="ECO:0000256" key="2">
    <source>
        <dbReference type="ARBA" id="ARBA00005575"/>
    </source>
</evidence>
<feature type="binding site" evidence="8">
    <location>
        <position position="354"/>
    </location>
    <ligand>
        <name>ATP</name>
        <dbReference type="ChEBI" id="CHEBI:30616"/>
    </ligand>
</feature>
<evidence type="ECO:0000256" key="4">
    <source>
        <dbReference type="ARBA" id="ARBA00022741"/>
    </source>
</evidence>
<dbReference type="InterPro" id="IPR008271">
    <property type="entry name" value="Ser/Thr_kinase_AS"/>
</dbReference>
<dbReference type="GeneID" id="55971995"/>
<protein>
    <recommendedName>
        <fullName evidence="7">Autophagy-related protein 1</fullName>
    </recommendedName>
</protein>
<feature type="domain" description="Protein kinase" evidence="11">
    <location>
        <begin position="325"/>
        <end position="609"/>
    </location>
</feature>
<evidence type="ECO:0000313" key="13">
    <source>
        <dbReference type="Proteomes" id="UP000749293"/>
    </source>
</evidence>
<evidence type="ECO:0000259" key="11">
    <source>
        <dbReference type="PROSITE" id="PS50011"/>
    </source>
</evidence>
<dbReference type="SMART" id="SM00220">
    <property type="entry name" value="S_TKc"/>
    <property type="match status" value="1"/>
</dbReference>
<name>A0A9P5D706_9HYPO</name>
<dbReference type="Gene3D" id="1.10.510.10">
    <property type="entry name" value="Transferase(Phosphotransferase) domain 1"/>
    <property type="match status" value="1"/>
</dbReference>
<feature type="region of interest" description="Disordered" evidence="9">
    <location>
        <begin position="158"/>
        <end position="196"/>
    </location>
</feature>
<dbReference type="GO" id="GO:0010506">
    <property type="term" value="P:regulation of autophagy"/>
    <property type="evidence" value="ECO:0007669"/>
    <property type="project" value="InterPro"/>
</dbReference>
<evidence type="ECO:0000256" key="1">
    <source>
        <dbReference type="ARBA" id="ARBA00004623"/>
    </source>
</evidence>
<feature type="compositionally biased region" description="Low complexity" evidence="9">
    <location>
        <begin position="770"/>
        <end position="781"/>
    </location>
</feature>
<sequence length="1269" mass="138291">DTQTPATQNVLDPRRLGKQNSGFSDEDISDIICVLYPHSAAARQEVSRLAAEASPFIIGQDEAGGAEYSTGYEDDLGGQDGGGSLSPPPPAVAPSYAVILRLSSTLKSPAVGCAFGRNPSRCDIVFTGDPYKRVSNVHFRIYVNEYGNVMIEDQSTNGTHVDNHVLHGRPAPGQQQLQQQRQQPGGQQQQAHGNRRVLSSGSVIKIYLHRQTQDLTFRVRIPRRDEEYEQAYANKVVQYFARHGLATENGVAPPEDNGGANLAPAHTGPVDIFKTPGRAAQRQQRTAGGGGGGGGGGTNSPRRKWDAVAAAAVHRSKEWTGSGKYNKVRSIGKGAFAVVYKVTGKFDGKPYAAKELEKRHFIRNGVLDQKVENEMKIMERVQHPNIVRYIENFEWDDRLLIIIMEYISGGDLGHLVGANGPLPEDVTQSMARQLLSALEYLHQKNITHRDVKPDNILVKSVEPIEVKLTDFGLSKMVDSEQTFLRTFCGTLLYCAPEVYTEYVEYDDNGYRNRGQKMRRVPGQRYSHAIDIWSLAGVLYFCLTKSPPYPVSSGISYSELLHKIMTTKLDVRPLLAAGVSDAGVDFLSRMLQRKPENRATIADLDSHAWFRGQGSIIEASQSYDDMTDDDDLAAYVQSQHEQQVGGKWDAQLEHDEEEDRILDSMGEEDDDDGDGAQQRLFGEVGSSAVGSSGAVHDNFLNLPVSLREDSSLYEGTPAGTRTYRPVEDDDNGGADAGQRRQSDDQLQSLVENVASQSLGGNGGGGDDGSEAQAQAPAQAQTPAPAPAATPGPASSCYSISDVTASKRKPPPSADTSDEHVPHGHPVLKRLKSDIYMDDMAEAKLLACVPAVKRSESGRQIDEPVDKVVYWQQDKSTWHLDYPEMTQLQTTAFQQAAKMRGETFEPGRTPLWDLAMRYFPSTTAATTTTITAATTRTSTMTSPPTSSQAGDGIPSTAVLADHVHTPVPNPSPQEQQQIVVPVHSGASPARAVGLIQSHARSCIKDISFSITEPLVSFGRHPDNTQVFRASRERRVPKFAFDIAVWREGDEALPRAPYPWSSSTAKASEYSFWISTKATVGIHVNGHELPSREATTPSGLSRNWARLHDGDVLVIWGKPNGLEQTTLTFQCLWGGASSSSSSSSSSRGLSPEASASAAGSGQAQGLDMASPEASRKLDDACRRAERRAREAAEIRRRREDASNDLVRRKLSVHRERERSDAFEVQRAEAVSILAQQAQKHRSARAASAGIVTASSTKDGSHASLLNTSRIYT</sequence>
<evidence type="ECO:0000256" key="9">
    <source>
        <dbReference type="SAM" id="MobiDB-lite"/>
    </source>
</evidence>
<dbReference type="PROSITE" id="PS50006">
    <property type="entry name" value="FHA_DOMAIN"/>
    <property type="match status" value="1"/>
</dbReference>
<dbReference type="PANTHER" id="PTHR24348:SF70">
    <property type="entry name" value="PROTEIN KINASE DOMAIN CONTAINING PROTEIN"/>
    <property type="match status" value="1"/>
</dbReference>
<dbReference type="EMBL" id="JAANYQ010000005">
    <property type="protein sequence ID" value="KAF4124054.1"/>
    <property type="molecule type" value="Genomic_DNA"/>
</dbReference>
<dbReference type="SMART" id="SM00240">
    <property type="entry name" value="FHA"/>
    <property type="match status" value="1"/>
</dbReference>
<feature type="compositionally biased region" description="Polar residues" evidence="9">
    <location>
        <begin position="743"/>
        <end position="757"/>
    </location>
</feature>
<dbReference type="AlphaFoldDB" id="A0A9P5D706"/>
<dbReference type="FunFam" id="3.30.200.20:FF:000470">
    <property type="entry name" value="Serine/threonine-protein kinase RAD53"/>
    <property type="match status" value="1"/>
</dbReference>
<keyword evidence="5 8" id="KW-0067">ATP-binding</keyword>
<feature type="region of interest" description="Disordered" evidence="9">
    <location>
        <begin position="710"/>
        <end position="824"/>
    </location>
</feature>
<gene>
    <name evidence="12" type="ORF">GMORB2_5770</name>
</gene>
<feature type="region of interest" description="Disordered" evidence="9">
    <location>
        <begin position="1137"/>
        <end position="1178"/>
    </location>
</feature>
<dbReference type="Gene3D" id="2.60.200.20">
    <property type="match status" value="1"/>
</dbReference>
<evidence type="ECO:0000256" key="3">
    <source>
        <dbReference type="ARBA" id="ARBA00022448"/>
    </source>
</evidence>